<dbReference type="Pfam" id="PF13367">
    <property type="entry name" value="PrsW-protease"/>
    <property type="match status" value="1"/>
</dbReference>
<keyword evidence="1" id="KW-0472">Membrane</keyword>
<dbReference type="InterPro" id="IPR026898">
    <property type="entry name" value="PrsW"/>
</dbReference>
<proteinExistence type="predicted"/>
<reference evidence="2" key="1">
    <citation type="submission" date="2024-05" db="EMBL/GenBank/DDBJ databases">
        <title>Herbiconiux sp. A18JL235.</title>
        <authorList>
            <person name="Zhang G."/>
        </authorList>
    </citation>
    <scope>NUCLEOTIDE SEQUENCE</scope>
    <source>
        <strain evidence="2">A18JL235</strain>
    </source>
</reference>
<feature type="transmembrane region" description="Helical" evidence="1">
    <location>
        <begin position="149"/>
        <end position="169"/>
    </location>
</feature>
<dbReference type="AlphaFoldDB" id="A0AB39BD33"/>
<dbReference type="EMBL" id="CP162511">
    <property type="protein sequence ID" value="XDI04108.1"/>
    <property type="molecule type" value="Genomic_DNA"/>
</dbReference>
<feature type="transmembrane region" description="Helical" evidence="1">
    <location>
        <begin position="45"/>
        <end position="69"/>
    </location>
</feature>
<protein>
    <submittedName>
        <fullName evidence="2">PrsW family glutamic-type intramembrane protease</fullName>
        <ecNumber evidence="2">3.4.-.-</ecNumber>
    </submittedName>
</protein>
<feature type="transmembrane region" description="Helical" evidence="1">
    <location>
        <begin position="125"/>
        <end position="142"/>
    </location>
</feature>
<dbReference type="GO" id="GO:0008233">
    <property type="term" value="F:peptidase activity"/>
    <property type="evidence" value="ECO:0007669"/>
    <property type="project" value="UniProtKB-KW"/>
</dbReference>
<feature type="transmembrane region" description="Helical" evidence="1">
    <location>
        <begin position="81"/>
        <end position="105"/>
    </location>
</feature>
<keyword evidence="1" id="KW-1133">Transmembrane helix</keyword>
<feature type="transmembrane region" description="Helical" evidence="1">
    <location>
        <begin position="233"/>
        <end position="250"/>
    </location>
</feature>
<evidence type="ECO:0000313" key="2">
    <source>
        <dbReference type="EMBL" id="XDI04108.1"/>
    </source>
</evidence>
<feature type="transmembrane region" description="Helical" evidence="1">
    <location>
        <begin position="209"/>
        <end position="226"/>
    </location>
</feature>
<keyword evidence="2" id="KW-0378">Hydrolase</keyword>
<dbReference type="GO" id="GO:0006508">
    <property type="term" value="P:proteolysis"/>
    <property type="evidence" value="ECO:0007669"/>
    <property type="project" value="UniProtKB-KW"/>
</dbReference>
<organism evidence="2">
    <name type="scientific">Herbiconiux sp. A18JL235</name>
    <dbReference type="NCBI Taxonomy" id="3152363"/>
    <lineage>
        <taxon>Bacteria</taxon>
        <taxon>Bacillati</taxon>
        <taxon>Actinomycetota</taxon>
        <taxon>Actinomycetes</taxon>
        <taxon>Micrococcales</taxon>
        <taxon>Microbacteriaceae</taxon>
        <taxon>Herbiconiux</taxon>
    </lineage>
</organism>
<dbReference type="RefSeq" id="WP_368496519.1">
    <property type="nucleotide sequence ID" value="NZ_CP162511.1"/>
</dbReference>
<name>A0AB39BD33_9MICO</name>
<keyword evidence="1" id="KW-0812">Transmembrane</keyword>
<keyword evidence="2" id="KW-0645">Protease</keyword>
<accession>A0AB39BD33</accession>
<gene>
    <name evidence="2" type="ORF">ABFY20_12205</name>
</gene>
<sequence>MSTTASAAPPRVRRSHPAVWIALAGVIVGLVVAGTGGALGHNRLLFAAGGFLSCGAALVAAGVSLHRLLAVGSLTGRRAATWLGVASGVLAFVVALVVELSAGHIPGFLGSTEGSFVLAGPIEEAMKLALPLILLAAGPRILREPRLGVWMVFVSAALFGVVEGTMYVANEAIPSASSSAGAATQADADAIIAVLGPVLTTLERTVVELMHPFITVGAAALIWLAVSRRRSVAAWIIGAFLVAAALHSFNDAVIGGPWLRAVNAYLPLLANSLFVLLVYLLWYRPQVRRTIPAELAAANPKRWRPTPA</sequence>
<evidence type="ECO:0000256" key="1">
    <source>
        <dbReference type="SAM" id="Phobius"/>
    </source>
</evidence>
<dbReference type="EC" id="3.4.-.-" evidence="2"/>
<feature type="transmembrane region" description="Helical" evidence="1">
    <location>
        <begin position="18"/>
        <end position="39"/>
    </location>
</feature>
<feature type="transmembrane region" description="Helical" evidence="1">
    <location>
        <begin position="262"/>
        <end position="282"/>
    </location>
</feature>